<dbReference type="FunFam" id="2.60.40.10:FF:000069">
    <property type="entry name" value="Alpha-protein kinase 3"/>
    <property type="match status" value="1"/>
</dbReference>
<feature type="domain" description="Ig-like" evidence="13">
    <location>
        <begin position="935"/>
        <end position="1028"/>
    </location>
</feature>
<evidence type="ECO:0000259" key="13">
    <source>
        <dbReference type="PROSITE" id="PS50835"/>
    </source>
</evidence>
<evidence type="ECO:0000256" key="6">
    <source>
        <dbReference type="ARBA" id="ARBA00022433"/>
    </source>
</evidence>
<dbReference type="FunFam" id="2.60.40.10:FF:000134">
    <property type="entry name" value="Myomesin 1"/>
    <property type="match status" value="1"/>
</dbReference>
<dbReference type="CDD" id="cd00063">
    <property type="entry name" value="FN3"/>
    <property type="match status" value="5"/>
</dbReference>
<dbReference type="FunFam" id="2.60.40.10:FF:000179">
    <property type="entry name" value="Myomesin 2"/>
    <property type="match status" value="1"/>
</dbReference>
<keyword evidence="10" id="KW-0514">Muscle protein</keyword>
<dbReference type="GO" id="GO:0005198">
    <property type="term" value="F:structural molecule activity"/>
    <property type="evidence" value="ECO:0007669"/>
    <property type="project" value="UniProtKB-ARBA"/>
</dbReference>
<comment type="catalytic activity">
    <reaction evidence="1">
        <text>a 1,2-diacyl-sn-glycero-3-phosphate + H2O = a 1,2-diacyl-sn-glycerol + phosphate</text>
        <dbReference type="Rhea" id="RHEA:27429"/>
        <dbReference type="ChEBI" id="CHEBI:15377"/>
        <dbReference type="ChEBI" id="CHEBI:17815"/>
        <dbReference type="ChEBI" id="CHEBI:43474"/>
        <dbReference type="ChEBI" id="CHEBI:58608"/>
        <dbReference type="EC" id="3.1.3.4"/>
    </reaction>
    <physiologicalReaction direction="left-to-right" evidence="1">
        <dbReference type="Rhea" id="RHEA:27430"/>
    </physiologicalReaction>
</comment>
<dbReference type="FunFam" id="2.60.40.10:FF:000031">
    <property type="entry name" value="Myosin-binding protein C, slow type"/>
    <property type="match status" value="1"/>
</dbReference>
<evidence type="ECO:0000313" key="16">
    <source>
        <dbReference type="Proteomes" id="UP001557470"/>
    </source>
</evidence>
<feature type="domain" description="Fibronectin type-III" evidence="14">
    <location>
        <begin position="412"/>
        <end position="507"/>
    </location>
</feature>
<dbReference type="GO" id="GO:0005737">
    <property type="term" value="C:cytoplasm"/>
    <property type="evidence" value="ECO:0007669"/>
    <property type="project" value="UniProtKB-SubCell"/>
</dbReference>
<dbReference type="SMART" id="SM00775">
    <property type="entry name" value="LNS2"/>
    <property type="match status" value="1"/>
</dbReference>
<evidence type="ECO:0000256" key="7">
    <source>
        <dbReference type="ARBA" id="ARBA00022490"/>
    </source>
</evidence>
<keyword evidence="11" id="KW-0393">Immunoglobulin domain</keyword>
<comment type="subcellular location">
    <subcellularLocation>
        <location evidence="3">Cytoplasm</location>
    </subcellularLocation>
</comment>
<dbReference type="InterPro" id="IPR026058">
    <property type="entry name" value="LIPIN"/>
</dbReference>
<reference evidence="15 16" key="1">
    <citation type="submission" date="2024-06" db="EMBL/GenBank/DDBJ databases">
        <authorList>
            <person name="Pan Q."/>
            <person name="Wen M."/>
            <person name="Jouanno E."/>
            <person name="Zahm M."/>
            <person name="Klopp C."/>
            <person name="Cabau C."/>
            <person name="Louis A."/>
            <person name="Berthelot C."/>
            <person name="Parey E."/>
            <person name="Roest Crollius H."/>
            <person name="Montfort J."/>
            <person name="Robinson-Rechavi M."/>
            <person name="Bouchez O."/>
            <person name="Lampietro C."/>
            <person name="Lopez Roques C."/>
            <person name="Donnadieu C."/>
            <person name="Postlethwait J."/>
            <person name="Bobe J."/>
            <person name="Verreycken H."/>
            <person name="Guiguen Y."/>
        </authorList>
    </citation>
    <scope>NUCLEOTIDE SEQUENCE [LARGE SCALE GENOMIC DNA]</scope>
    <source>
        <strain evidence="15">Up_M1</strain>
        <tissue evidence="15">Testis</tissue>
    </source>
</reference>
<dbReference type="SUPFAM" id="SSF56784">
    <property type="entry name" value="HAD-like"/>
    <property type="match status" value="1"/>
</dbReference>
<dbReference type="SMART" id="SM00060">
    <property type="entry name" value="FN3"/>
    <property type="match status" value="5"/>
</dbReference>
<evidence type="ECO:0000256" key="11">
    <source>
        <dbReference type="ARBA" id="ARBA00023319"/>
    </source>
</evidence>
<feature type="region of interest" description="Disordered" evidence="12">
    <location>
        <begin position="1234"/>
        <end position="1259"/>
    </location>
</feature>
<feature type="compositionally biased region" description="Basic and acidic residues" evidence="12">
    <location>
        <begin position="12"/>
        <end position="22"/>
    </location>
</feature>
<evidence type="ECO:0000256" key="12">
    <source>
        <dbReference type="SAM" id="MobiDB-lite"/>
    </source>
</evidence>
<evidence type="ECO:0000256" key="4">
    <source>
        <dbReference type="ARBA" id="ARBA00005476"/>
    </source>
</evidence>
<evidence type="ECO:0000313" key="15">
    <source>
        <dbReference type="EMBL" id="KAL0967058.1"/>
    </source>
</evidence>
<evidence type="ECO:0000256" key="2">
    <source>
        <dbReference type="ARBA" id="ARBA00001946"/>
    </source>
</evidence>
<dbReference type="Pfam" id="PF00041">
    <property type="entry name" value="fn3"/>
    <property type="match status" value="5"/>
</dbReference>
<feature type="region of interest" description="Disordered" evidence="12">
    <location>
        <begin position="1640"/>
        <end position="1740"/>
    </location>
</feature>
<comment type="cofactor">
    <cofactor evidence="2">
        <name>Mg(2+)</name>
        <dbReference type="ChEBI" id="CHEBI:18420"/>
    </cofactor>
</comment>
<feature type="domain" description="Fibronectin type-III" evidence="14">
    <location>
        <begin position="641"/>
        <end position="734"/>
    </location>
</feature>
<feature type="compositionally biased region" description="Low complexity" evidence="12">
    <location>
        <begin position="2025"/>
        <end position="2038"/>
    </location>
</feature>
<dbReference type="InterPro" id="IPR036179">
    <property type="entry name" value="Ig-like_dom_sf"/>
</dbReference>
<feature type="domain" description="Fibronectin type-III" evidence="14">
    <location>
        <begin position="845"/>
        <end position="943"/>
    </location>
</feature>
<feature type="domain" description="Fibronectin type-III" evidence="14">
    <location>
        <begin position="540"/>
        <end position="635"/>
    </location>
</feature>
<dbReference type="SUPFAM" id="SSF48726">
    <property type="entry name" value="Immunoglobulin"/>
    <property type="match status" value="5"/>
</dbReference>
<feature type="region of interest" description="Disordered" evidence="12">
    <location>
        <begin position="1927"/>
        <end position="1986"/>
    </location>
</feature>
<keyword evidence="7" id="KW-0963">Cytoplasm</keyword>
<keyword evidence="16" id="KW-1185">Reference proteome</keyword>
<feature type="region of interest" description="Disordered" evidence="12">
    <location>
        <begin position="2011"/>
        <end position="2049"/>
    </location>
</feature>
<dbReference type="GO" id="GO:0032982">
    <property type="term" value="C:myosin filament"/>
    <property type="evidence" value="ECO:0007669"/>
    <property type="project" value="UniProtKB-KW"/>
</dbReference>
<dbReference type="Pfam" id="PF16876">
    <property type="entry name" value="Lipin_mid"/>
    <property type="match status" value="1"/>
</dbReference>
<dbReference type="InterPro" id="IPR031315">
    <property type="entry name" value="LNS2/PITP"/>
</dbReference>
<name>A0ABD0WB51_UMBPY</name>
<feature type="region of interest" description="Disordered" evidence="12">
    <location>
        <begin position="2157"/>
        <end position="2202"/>
    </location>
</feature>
<keyword evidence="9" id="KW-0378">Hydrolase</keyword>
<sequence length="2498" mass="277535">MSASVKVKKHHSESWISEKKQIGYESSSRHSSRSSFSQRSYAAHQSGQAVTTTTGVEQSFVQLEKRSEFIPSQLLPPGVKKYLAMDPDTNELIGYVVPVFRTSHEFARGLVEVQEEVKEEGVGQVAMRNLFSRETSSMEMVTVEKTSRKKHIRQSAERLQLSKKIEDRAELRKKQNSDNLTHPPEFIVRPRGQTVWEGRTVKLHCTVAGWPKPRVAWYKNNVLVDAKAHPEKYTVESNYNMHSLEIKNCDFLDTAQYRVSALNIKGERSSIATVVIKRFQEGEGLGPLDAKPHGFCAEHGVTFQSAIIDSFQVSFGREGETLSLGCTVIVYPTIKRYQPDVVWYRDGVALSESRWVHSHWSGERATLTLVHLNKEDEGLYTLRVNTKSGFQTHSAYVFVRDEEVELEGVPVAPLDVLCHDANKDYVVVTWKQPAVEGDSPIMGYLIDRCEVGQHHWAQCNDTPVKYARYPVTGLVEGRSYTFRVRAINRAGVSRPSRASDPVTAIDPHDRARLRAGPSAPFTGMIKFTEEDATVGVVPGEATDLVVTEATKSYVVLAWTPPTQRGHEGVMYIVEKCVAGSECWQRANTGIHIRSPRFALFDLAEGNSYRFRVRCCNSAGVSEASIPTGEITVGDMLDVPAAPGPAVAIRNTDTSVVVSWVASKDVKHLVGYYIDYSVVGSKVWCPCNNKPVKGTRFVCHGLNTGDTCVFRVKALNAAGYSSPSVESEPVVVKAGIAISGVPTGVHQLEAARDYMVLGWEEPVFKGGVDIRGYFVDYRTVRSGFKGKWCELNHKALTTTSYKAENLKENCFYQFQVRAVNMAGVSEASLPTVALECKEYTIAKPGVPQCLRVLEVRNTSAVLLWEPPTFDGRTPVNGYYVDIKEALRWADWKEVNIKATNLKYMKVNGLIAGRSYLFRVRAQNLAGVGEPSAVLGPLLALTMPGTHEIVLDVDDNGLISMIFECSKMAEGSKFVWSKNYQAITDPSRLTIVTQGSKSRAIFNDPSLEDLGIFSCEVTNTDGVSASYNLTEDGLKHLLDLSHEHKFPIIPFKTEMAMDLLEKGRVRFWTQVEKFSPDCHVEYVFNDVIVESGNKYTMNFDKNTGIIEMFMDSLTVTDEGTFTFNLVDGKAKGSTSLVLIGEEFRELQKKSQFEHAEWIRRQGPHFVEYLDFEVSPECNVLLKATIGNIKPDTEIRWYKDGIEIEDGEADFKKIEMKDGQLTFNIGKWVVGKTGTESVDSGEKVAPGDAVEPAPRPKMSRKDAGVYEVKLKDDRGKDTSVFNLTEAGYQAVLNELFRVIAQSSTEISVLSTEHGIVLYSNIKYHTEELQVTWLQKYPHIAYSDRVKCGVTGEQLWLKVNEPTEKDKGKYTMNISDGKDGVKRVCDLSGKVWEEAIAEFQRLKAAAIAERNRARVVGGLPDVVTIQEGKSLNLTGNVWGDPTPEVSWTKNDKELVSGERYALKFEHGKFASITIAAVTTADSGKYALLVKNKSKPGITDTLGHLTSPSSVSCCYNLRKADTMNYVGQLAGQVLVTVKELYKGINQATLSGCIDVVVVRQRDGTYQCSPFHVRFGKLGVLRSKEKVIDIVVNGESVELHMKLGDSGEAFFVQETEQQNEIVPAHLATSPIPTEGHMFWVSEVSERGRGAGGGALDQPDDSADDPKDTPEDPNTASHTSRGMDSPNTVTHTHSPDTVTQSPGVGAVKKRRRRRRKHKGEPRREELTPPTAPAAAVQTPSPPPTAPAAAEDIFEMELSSDEEMLTHTSRSPSINVLRDIDPKLPAARHNLESYPYSDGDWSPSNSLSVAFSPKSDSELLVHPSESMLRAESHMQWTWGEFPEATRVTKKDRTDLEKTESSHYITPSENTHFRVILSSEAMGTEGEREGERMERGVEQERGSVCSVVKPEPRTPLPSTAPFLPCNPVSPGNAVTPGVHLPLPASTPENLPPAATQVAGDTGLTPSPNTSLTDSPSKKKPVPKRNKHQGPEDIYLDDLNVLEPAVAARYFPKSELESSSSKLWLDSQVDPEGRPGSQSPQSVSSGAADSGTECLSDSTSDLPDVTLSLCGGLSDNTDISKEKFMEHIITYHEFAENPAIIDNPNLVVKINNRYYNWTLAAPLILSLQAFQKNLPKATEEAWVKEKMPKKSGRWWFWRKRADSSVKQSETKLVTKDSQLEEGRDSLSQDSMVIPSSKDPGDSSSDETGEEVRAAACQERLQQGSDGLFQPYPGQPHLHPHSPYAYRKSLRLSSNQIASLKLKEGPNDVTFSITTQYQGTCRCEGTIYLWNWDDKVIISDIDGTITKSDVFGQILPQLGKDWTHQGIAKLYHSVAENGYKFLYCSARAIGMADMTRGYLQWVNDDGTVLPRGPLMLSPSSLFSAFHREVIEKKPEIFKIECLTDIRNLFQHNKRPFHAAFGNRTNDAFAYKEVGVPLCRIFTVNPKGELIQEQTKGNKSSYSRLSELVEHMFPLLSKEQTEAFVLPEYSSFCYWRQPLVEISLEDLNLT</sequence>
<feature type="domain" description="Fibronectin type-III" evidence="14">
    <location>
        <begin position="740"/>
        <end position="838"/>
    </location>
</feature>
<dbReference type="InterPro" id="IPR003599">
    <property type="entry name" value="Ig_sub"/>
</dbReference>
<feature type="compositionally biased region" description="Polar residues" evidence="12">
    <location>
        <begin position="1667"/>
        <end position="1695"/>
    </location>
</feature>
<dbReference type="SMART" id="SM00408">
    <property type="entry name" value="IGc2"/>
    <property type="match status" value="3"/>
</dbReference>
<dbReference type="Pfam" id="PF04571">
    <property type="entry name" value="Lipin_N"/>
    <property type="match status" value="1"/>
</dbReference>
<dbReference type="InterPro" id="IPR013209">
    <property type="entry name" value="LNS2"/>
</dbReference>
<dbReference type="EC" id="3.1.3.4" evidence="5"/>
<feature type="compositionally biased region" description="Polar residues" evidence="12">
    <location>
        <begin position="1954"/>
        <end position="1965"/>
    </location>
</feature>
<feature type="compositionally biased region" description="Basic and acidic residues" evidence="12">
    <location>
        <begin position="2157"/>
        <end position="2176"/>
    </location>
</feature>
<feature type="compositionally biased region" description="Basic residues" evidence="12">
    <location>
        <begin position="1700"/>
        <end position="1713"/>
    </location>
</feature>
<feature type="region of interest" description="Disordered" evidence="12">
    <location>
        <begin position="1"/>
        <end position="50"/>
    </location>
</feature>
<dbReference type="FunFam" id="2.60.40.10:FF:000029">
    <property type="entry name" value="Myomesin 1"/>
    <property type="match status" value="1"/>
</dbReference>
<dbReference type="FunFam" id="2.60.40.10:FF:000233">
    <property type="entry name" value="Myomesin 1"/>
    <property type="match status" value="1"/>
</dbReference>
<dbReference type="Pfam" id="PF08235">
    <property type="entry name" value="LNS2"/>
    <property type="match status" value="1"/>
</dbReference>
<evidence type="ECO:0000256" key="1">
    <source>
        <dbReference type="ARBA" id="ARBA00001180"/>
    </source>
</evidence>
<feature type="region of interest" description="Disordered" evidence="12">
    <location>
        <begin position="1873"/>
        <end position="1912"/>
    </location>
</feature>
<dbReference type="InterPro" id="IPR036116">
    <property type="entry name" value="FN3_sf"/>
</dbReference>
<evidence type="ECO:0000256" key="3">
    <source>
        <dbReference type="ARBA" id="ARBA00004496"/>
    </source>
</evidence>
<feature type="compositionally biased region" description="Basic residues" evidence="12">
    <location>
        <begin position="1"/>
        <end position="11"/>
    </location>
</feature>
<dbReference type="InterPro" id="IPR007110">
    <property type="entry name" value="Ig-like_dom"/>
</dbReference>
<evidence type="ECO:0000256" key="9">
    <source>
        <dbReference type="ARBA" id="ARBA00022801"/>
    </source>
</evidence>
<dbReference type="FunFam" id="2.60.40.10:FF:002172">
    <property type="entry name" value="Myomesin 1a (skelemin)"/>
    <property type="match status" value="2"/>
</dbReference>
<feature type="domain" description="Ig-like" evidence="13">
    <location>
        <begin position="318"/>
        <end position="398"/>
    </location>
</feature>
<evidence type="ECO:0000256" key="8">
    <source>
        <dbReference type="ARBA" id="ARBA00022737"/>
    </source>
</evidence>
<dbReference type="PROSITE" id="PS50835">
    <property type="entry name" value="IG_LIKE"/>
    <property type="match status" value="4"/>
</dbReference>
<dbReference type="InterPro" id="IPR013783">
    <property type="entry name" value="Ig-like_fold"/>
</dbReference>
<feature type="compositionally biased region" description="Basic and acidic residues" evidence="12">
    <location>
        <begin position="1876"/>
        <end position="1892"/>
    </location>
</feature>
<feature type="domain" description="Ig-like" evidence="13">
    <location>
        <begin position="1421"/>
        <end position="1494"/>
    </location>
</feature>
<proteinExistence type="inferred from homology"/>
<dbReference type="FunFam" id="2.60.40.10:FF:000197">
    <property type="entry name" value="Myomesin 1"/>
    <property type="match status" value="1"/>
</dbReference>
<comment type="caution">
    <text evidence="15">The sequence shown here is derived from an EMBL/GenBank/DDBJ whole genome shotgun (WGS) entry which is preliminary data.</text>
</comment>
<dbReference type="GO" id="GO:0008195">
    <property type="term" value="F:phosphatidate phosphatase activity"/>
    <property type="evidence" value="ECO:0007669"/>
    <property type="project" value="UniProtKB-EC"/>
</dbReference>
<evidence type="ECO:0000256" key="5">
    <source>
        <dbReference type="ARBA" id="ARBA00012638"/>
    </source>
</evidence>
<dbReference type="Proteomes" id="UP001557470">
    <property type="component" value="Unassembled WGS sequence"/>
</dbReference>
<dbReference type="InterPro" id="IPR031703">
    <property type="entry name" value="Lipin_mid"/>
</dbReference>
<evidence type="ECO:0000256" key="10">
    <source>
        <dbReference type="ARBA" id="ARBA00023179"/>
    </source>
</evidence>
<dbReference type="InterPro" id="IPR036412">
    <property type="entry name" value="HAD-like_sf"/>
</dbReference>
<dbReference type="PANTHER" id="PTHR12181">
    <property type="entry name" value="LIPIN"/>
    <property type="match status" value="1"/>
</dbReference>
<dbReference type="Gene3D" id="2.60.40.10">
    <property type="entry name" value="Immunoglobulins"/>
    <property type="match status" value="12"/>
</dbReference>
<keyword evidence="8" id="KW-0677">Repeat</keyword>
<dbReference type="FunFam" id="2.60.40.10:FF:000192">
    <property type="entry name" value="Myomesin 1"/>
    <property type="match status" value="1"/>
</dbReference>
<protein>
    <recommendedName>
        <fullName evidence="5">phosphatidate phosphatase</fullName>
        <ecNumber evidence="5">3.1.3.4</ecNumber>
    </recommendedName>
</protein>
<dbReference type="FunFam" id="2.60.40.10:FF:000222">
    <property type="entry name" value="Myomesin 1"/>
    <property type="match status" value="1"/>
</dbReference>
<dbReference type="InterPro" id="IPR003961">
    <property type="entry name" value="FN3_dom"/>
</dbReference>
<evidence type="ECO:0000259" key="14">
    <source>
        <dbReference type="PROSITE" id="PS50853"/>
    </source>
</evidence>
<dbReference type="PROSITE" id="PS50853">
    <property type="entry name" value="FN3"/>
    <property type="match status" value="5"/>
</dbReference>
<dbReference type="PANTHER" id="PTHR12181:SF11">
    <property type="entry name" value="PHOSPHATIDATE PHOSPHATASE LPIN2"/>
    <property type="match status" value="1"/>
</dbReference>
<dbReference type="InterPro" id="IPR013098">
    <property type="entry name" value="Ig_I-set"/>
</dbReference>
<comment type="similarity">
    <text evidence="4">Belongs to the lipin family.</text>
</comment>
<dbReference type="InterPro" id="IPR007651">
    <property type="entry name" value="Lipin_N"/>
</dbReference>
<feature type="compositionally biased region" description="Basic residues" evidence="12">
    <location>
        <begin position="1968"/>
        <end position="1978"/>
    </location>
</feature>
<dbReference type="InterPro" id="IPR003598">
    <property type="entry name" value="Ig_sub2"/>
</dbReference>
<dbReference type="CDD" id="cd00096">
    <property type="entry name" value="Ig"/>
    <property type="match status" value="1"/>
</dbReference>
<feature type="domain" description="Ig-like" evidence="13">
    <location>
        <begin position="184"/>
        <end position="275"/>
    </location>
</feature>
<accession>A0ABD0WB51</accession>
<gene>
    <name evidence="15" type="ORF">UPYG_G00304070</name>
</gene>
<keyword evidence="6" id="KW-0787">Thick filament</keyword>
<dbReference type="SUPFAM" id="SSF49265">
    <property type="entry name" value="Fibronectin type III"/>
    <property type="match status" value="4"/>
</dbReference>
<dbReference type="EMBL" id="JAGEUA010000009">
    <property type="protein sequence ID" value="KAL0967058.1"/>
    <property type="molecule type" value="Genomic_DNA"/>
</dbReference>
<dbReference type="SMART" id="SM00409">
    <property type="entry name" value="IG"/>
    <property type="match status" value="3"/>
</dbReference>
<organism evidence="15 16">
    <name type="scientific">Umbra pygmaea</name>
    <name type="common">Eastern mudminnow</name>
    <dbReference type="NCBI Taxonomy" id="75934"/>
    <lineage>
        <taxon>Eukaryota</taxon>
        <taxon>Metazoa</taxon>
        <taxon>Chordata</taxon>
        <taxon>Craniata</taxon>
        <taxon>Vertebrata</taxon>
        <taxon>Euteleostomi</taxon>
        <taxon>Actinopterygii</taxon>
        <taxon>Neopterygii</taxon>
        <taxon>Teleostei</taxon>
        <taxon>Protacanthopterygii</taxon>
        <taxon>Esociformes</taxon>
        <taxon>Umbridae</taxon>
        <taxon>Umbra</taxon>
    </lineage>
</organism>
<dbReference type="Pfam" id="PF07679">
    <property type="entry name" value="I-set"/>
    <property type="match status" value="3"/>
</dbReference>